<protein>
    <submittedName>
        <fullName evidence="1">Uncharacterized protein</fullName>
    </submittedName>
</protein>
<dbReference type="InParanoid" id="A0A0C3AZ72"/>
<reference evidence="2" key="2">
    <citation type="submission" date="2015-01" db="EMBL/GenBank/DDBJ databases">
        <title>Evolutionary Origins and Diversification of the Mycorrhizal Mutualists.</title>
        <authorList>
            <consortium name="DOE Joint Genome Institute"/>
            <consortium name="Mycorrhizal Genomics Consortium"/>
            <person name="Kohler A."/>
            <person name="Kuo A."/>
            <person name="Nagy L.G."/>
            <person name="Floudas D."/>
            <person name="Copeland A."/>
            <person name="Barry K.W."/>
            <person name="Cichocki N."/>
            <person name="Veneault-Fourrey C."/>
            <person name="LaButti K."/>
            <person name="Lindquist E.A."/>
            <person name="Lipzen A."/>
            <person name="Lundell T."/>
            <person name="Morin E."/>
            <person name="Murat C."/>
            <person name="Riley R."/>
            <person name="Ohm R."/>
            <person name="Sun H."/>
            <person name="Tunlid A."/>
            <person name="Henrissat B."/>
            <person name="Grigoriev I.V."/>
            <person name="Hibbett D.S."/>
            <person name="Martin F."/>
        </authorList>
    </citation>
    <scope>NUCLEOTIDE SEQUENCE [LARGE SCALE GENOMIC DNA]</scope>
    <source>
        <strain evidence="2">F 1598</strain>
    </source>
</reference>
<dbReference type="AlphaFoldDB" id="A0A0C3AZ72"/>
<gene>
    <name evidence="1" type="ORF">PILCRDRAFT_562984</name>
</gene>
<organism evidence="1 2">
    <name type="scientific">Piloderma croceum (strain F 1598)</name>
    <dbReference type="NCBI Taxonomy" id="765440"/>
    <lineage>
        <taxon>Eukaryota</taxon>
        <taxon>Fungi</taxon>
        <taxon>Dikarya</taxon>
        <taxon>Basidiomycota</taxon>
        <taxon>Agaricomycotina</taxon>
        <taxon>Agaricomycetes</taxon>
        <taxon>Agaricomycetidae</taxon>
        <taxon>Atheliales</taxon>
        <taxon>Atheliaceae</taxon>
        <taxon>Piloderma</taxon>
    </lineage>
</organism>
<name>A0A0C3AZ72_PILCF</name>
<evidence type="ECO:0000313" key="1">
    <source>
        <dbReference type="EMBL" id="KIM79308.1"/>
    </source>
</evidence>
<dbReference type="HOGENOM" id="CLU_1993487_0_0_1"/>
<evidence type="ECO:0000313" key="2">
    <source>
        <dbReference type="Proteomes" id="UP000054166"/>
    </source>
</evidence>
<proteinExistence type="predicted"/>
<reference evidence="1 2" key="1">
    <citation type="submission" date="2014-04" db="EMBL/GenBank/DDBJ databases">
        <authorList>
            <consortium name="DOE Joint Genome Institute"/>
            <person name="Kuo A."/>
            <person name="Tarkka M."/>
            <person name="Buscot F."/>
            <person name="Kohler A."/>
            <person name="Nagy L.G."/>
            <person name="Floudas D."/>
            <person name="Copeland A."/>
            <person name="Barry K.W."/>
            <person name="Cichocki N."/>
            <person name="Veneault-Fourrey C."/>
            <person name="LaButti K."/>
            <person name="Lindquist E.A."/>
            <person name="Lipzen A."/>
            <person name="Lundell T."/>
            <person name="Morin E."/>
            <person name="Murat C."/>
            <person name="Sun H."/>
            <person name="Tunlid A."/>
            <person name="Henrissat B."/>
            <person name="Grigoriev I.V."/>
            <person name="Hibbett D.S."/>
            <person name="Martin F."/>
            <person name="Nordberg H.P."/>
            <person name="Cantor M.N."/>
            <person name="Hua S.X."/>
        </authorList>
    </citation>
    <scope>NUCLEOTIDE SEQUENCE [LARGE SCALE GENOMIC DNA]</scope>
    <source>
        <strain evidence="1 2">F 1598</strain>
    </source>
</reference>
<sequence length="125" mass="14235">MAENCNYDWTNIIQPNFKGDIVSSASGSVAGPLTKHADNEFRKLGKNSDGTSLVRVIFKDTHQHGRTMCVRGMRELKRKRPKMIIVDVKREFDLSQSKMDYRKTPASSASHFHYDMPGMDDCCLH</sequence>
<accession>A0A0C3AZ72</accession>
<dbReference type="Proteomes" id="UP000054166">
    <property type="component" value="Unassembled WGS sequence"/>
</dbReference>
<dbReference type="EMBL" id="KN833010">
    <property type="protein sequence ID" value="KIM79308.1"/>
    <property type="molecule type" value="Genomic_DNA"/>
</dbReference>
<keyword evidence="2" id="KW-1185">Reference proteome</keyword>